<feature type="compositionally biased region" description="Basic and acidic residues" evidence="1">
    <location>
        <begin position="28"/>
        <end position="48"/>
    </location>
</feature>
<feature type="region of interest" description="Disordered" evidence="1">
    <location>
        <begin position="252"/>
        <end position="311"/>
    </location>
</feature>
<dbReference type="AlphaFoldDB" id="A0AAN9FUN8"/>
<keyword evidence="2" id="KW-1133">Transmembrane helix</keyword>
<evidence type="ECO:0000313" key="3">
    <source>
        <dbReference type="EMBL" id="KAK7086866.1"/>
    </source>
</evidence>
<keyword evidence="4" id="KW-1185">Reference proteome</keyword>
<comment type="caution">
    <text evidence="3">The sequence shown here is derived from an EMBL/GenBank/DDBJ whole genome shotgun (WGS) entry which is preliminary data.</text>
</comment>
<feature type="compositionally biased region" description="Low complexity" evidence="1">
    <location>
        <begin position="113"/>
        <end position="125"/>
    </location>
</feature>
<evidence type="ECO:0000313" key="4">
    <source>
        <dbReference type="Proteomes" id="UP001381693"/>
    </source>
</evidence>
<protein>
    <submittedName>
        <fullName evidence="3">Uncharacterized protein</fullName>
    </submittedName>
</protein>
<keyword evidence="2" id="KW-0812">Transmembrane</keyword>
<organism evidence="3 4">
    <name type="scientific">Halocaridina rubra</name>
    <name type="common">Hawaiian red shrimp</name>
    <dbReference type="NCBI Taxonomy" id="373956"/>
    <lineage>
        <taxon>Eukaryota</taxon>
        <taxon>Metazoa</taxon>
        <taxon>Ecdysozoa</taxon>
        <taxon>Arthropoda</taxon>
        <taxon>Crustacea</taxon>
        <taxon>Multicrustacea</taxon>
        <taxon>Malacostraca</taxon>
        <taxon>Eumalacostraca</taxon>
        <taxon>Eucarida</taxon>
        <taxon>Decapoda</taxon>
        <taxon>Pleocyemata</taxon>
        <taxon>Caridea</taxon>
        <taxon>Atyoidea</taxon>
        <taxon>Atyidae</taxon>
        <taxon>Halocaridina</taxon>
    </lineage>
</organism>
<feature type="compositionally biased region" description="Polar residues" evidence="1">
    <location>
        <begin position="1"/>
        <end position="12"/>
    </location>
</feature>
<keyword evidence="2" id="KW-0472">Membrane</keyword>
<proteinExistence type="predicted"/>
<feature type="compositionally biased region" description="Low complexity" evidence="1">
    <location>
        <begin position="298"/>
        <end position="311"/>
    </location>
</feature>
<dbReference type="EMBL" id="JAXCGZ010000062">
    <property type="protein sequence ID" value="KAK7086866.1"/>
    <property type="molecule type" value="Genomic_DNA"/>
</dbReference>
<feature type="compositionally biased region" description="Low complexity" evidence="1">
    <location>
        <begin position="256"/>
        <end position="269"/>
    </location>
</feature>
<feature type="transmembrane region" description="Helical" evidence="2">
    <location>
        <begin position="318"/>
        <end position="337"/>
    </location>
</feature>
<feature type="region of interest" description="Disordered" evidence="1">
    <location>
        <begin position="1"/>
        <end position="188"/>
    </location>
</feature>
<evidence type="ECO:0000256" key="2">
    <source>
        <dbReference type="SAM" id="Phobius"/>
    </source>
</evidence>
<accession>A0AAN9FUN8</accession>
<evidence type="ECO:0000256" key="1">
    <source>
        <dbReference type="SAM" id="MobiDB-lite"/>
    </source>
</evidence>
<gene>
    <name evidence="3" type="ORF">SK128_002695</name>
</gene>
<sequence length="362" mass="39136">MAASGHNLQNVDDASDKDKAPLLVNSTKLKEFEHHAEMQAEPGRETETKFASYTPSPKLWTDDEVDAGLPNGTNHDIVLKPETLPMPVPVQLNPVSSSDDSVNDEEYKELANSKKSSSVGKKGVVYEGPSVVPKKEADPSTLVQSVTARKEADPKMKKPSVTPRKEADPSFQLESGPEEAASTTPSITTVSVNDNIIASTVTESPKVVVTGQDSGKIEKFKATDLNMLTPDREKTFPSKLSEANMDFKTNMPNLAVTSVPPTKSPSKSTLSMGSEPAKPFTADPVTKESFTTLRSKPTAATDTSGSATDSSDISYTPLAVGIVLLVAIVVTVIVVGYKRLQDVWMRRHYARMDFLIDGMYDM</sequence>
<reference evidence="3 4" key="1">
    <citation type="submission" date="2023-11" db="EMBL/GenBank/DDBJ databases">
        <title>Halocaridina rubra genome assembly.</title>
        <authorList>
            <person name="Smith C."/>
        </authorList>
    </citation>
    <scope>NUCLEOTIDE SEQUENCE [LARGE SCALE GENOMIC DNA]</scope>
    <source>
        <strain evidence="3">EP-1</strain>
        <tissue evidence="3">Whole</tissue>
    </source>
</reference>
<dbReference type="Proteomes" id="UP001381693">
    <property type="component" value="Unassembled WGS sequence"/>
</dbReference>
<name>A0AAN9FUN8_HALRR</name>